<reference evidence="1 2" key="1">
    <citation type="submission" date="2020-04" db="EMBL/GenBank/DDBJ databases">
        <authorList>
            <person name="Hitch T.C.A."/>
            <person name="Wylensek D."/>
            <person name="Clavel T."/>
        </authorList>
    </citation>
    <scope>NUCLEOTIDE SEQUENCE [LARGE SCALE GENOMIC DNA]</scope>
    <source>
        <strain evidence="1 2">PG-251-APC-1</strain>
    </source>
</reference>
<name>A0A848CJC1_9BACT</name>
<proteinExistence type="predicted"/>
<dbReference type="RefSeq" id="WP_168936260.1">
    <property type="nucleotide sequence ID" value="NZ_JABAFY010000052.1"/>
</dbReference>
<dbReference type="EMBL" id="JABAFY010000052">
    <property type="protein sequence ID" value="NME52959.1"/>
    <property type="molecule type" value="Genomic_DNA"/>
</dbReference>
<evidence type="ECO:0000313" key="1">
    <source>
        <dbReference type="EMBL" id="NME52959.1"/>
    </source>
</evidence>
<gene>
    <name evidence="1" type="ORF">HF854_10635</name>
</gene>
<sequence>MITKIGAYLQQQEDKTKDTVGLGHLAAGLGGMATLEASSRKVAPLLREDSGKLTTHEADQLTRMMGGNRKIRVSDLSESPFSSRGPRYSPDDHTVYADKSGYAFAHEMGHATSPLAPRKHRGIRLGHAFLTTGVNNLSPLINIGTTLGQRASDNETTRKVLGAVDTATQVATAANLAEEAQASIRALRAINKLKGRAAALQAARIYVPAFGTYLGQAGFSHGLVPWLTNKAYDLVGGE</sequence>
<dbReference type="AlphaFoldDB" id="A0A848CJC1"/>
<comment type="caution">
    <text evidence="1">The sequence shown here is derived from an EMBL/GenBank/DDBJ whole genome shotgun (WGS) entry which is preliminary data.</text>
</comment>
<accession>A0A848CJC1</accession>
<protein>
    <submittedName>
        <fullName evidence="1">Uncharacterized protein</fullName>
    </submittedName>
</protein>
<evidence type="ECO:0000313" key="2">
    <source>
        <dbReference type="Proteomes" id="UP000522333"/>
    </source>
</evidence>
<organism evidence="1 2">
    <name type="scientific">Desulfovibrio piger</name>
    <dbReference type="NCBI Taxonomy" id="901"/>
    <lineage>
        <taxon>Bacteria</taxon>
        <taxon>Pseudomonadati</taxon>
        <taxon>Thermodesulfobacteriota</taxon>
        <taxon>Desulfovibrionia</taxon>
        <taxon>Desulfovibrionales</taxon>
        <taxon>Desulfovibrionaceae</taxon>
        <taxon>Desulfovibrio</taxon>
    </lineage>
</organism>
<dbReference type="Proteomes" id="UP000522333">
    <property type="component" value="Unassembled WGS sequence"/>
</dbReference>